<dbReference type="SUPFAM" id="SSF55811">
    <property type="entry name" value="Nudix"/>
    <property type="match status" value="1"/>
</dbReference>
<dbReference type="InterPro" id="IPR000086">
    <property type="entry name" value="NUDIX_hydrolase_dom"/>
</dbReference>
<dbReference type="Pfam" id="PF00293">
    <property type="entry name" value="NUDIX"/>
    <property type="match status" value="1"/>
</dbReference>
<evidence type="ECO:0000313" key="2">
    <source>
        <dbReference type="EMBL" id="MBD1371893.1"/>
    </source>
</evidence>
<sequence length="140" mass="16085">MRSLIIDQQLQKPVHLEIKPCVLIFNQAGQVLVCQDERREWDLPSGVCTGNETLTKTLLIKVYEQTGLVIEGTRFIQTTFRKQSGLESYMISAVYVASHVKGTLYPDPSLNYMEVEQLPSHIREVINTYLKETFLPLRRS</sequence>
<dbReference type="EMBL" id="JACXAH010000006">
    <property type="protein sequence ID" value="MBD1371893.1"/>
    <property type="molecule type" value="Genomic_DNA"/>
</dbReference>
<evidence type="ECO:0000259" key="1">
    <source>
        <dbReference type="Pfam" id="PF00293"/>
    </source>
</evidence>
<gene>
    <name evidence="2" type="ORF">IC620_05910</name>
</gene>
<accession>A0A926RTM7</accession>
<dbReference type="AlphaFoldDB" id="A0A926RTM7"/>
<dbReference type="RefSeq" id="WP_191141739.1">
    <property type="nucleotide sequence ID" value="NZ_JACXAH010000006.1"/>
</dbReference>
<proteinExistence type="predicted"/>
<keyword evidence="3" id="KW-1185">Reference proteome</keyword>
<dbReference type="Gene3D" id="3.90.79.10">
    <property type="entry name" value="Nucleoside Triphosphate Pyrophosphohydrolase"/>
    <property type="match status" value="1"/>
</dbReference>
<reference evidence="2" key="1">
    <citation type="submission" date="2020-09" db="EMBL/GenBank/DDBJ databases">
        <title>A novel bacterium of genus Hazenella, isolated from South China Sea.</title>
        <authorList>
            <person name="Huang H."/>
            <person name="Mo K."/>
            <person name="Hu Y."/>
        </authorList>
    </citation>
    <scope>NUCLEOTIDE SEQUENCE</scope>
    <source>
        <strain evidence="2">IB182357</strain>
    </source>
</reference>
<dbReference type="Proteomes" id="UP000661691">
    <property type="component" value="Unassembled WGS sequence"/>
</dbReference>
<organism evidence="2 3">
    <name type="scientific">Polycladospora coralii</name>
    <dbReference type="NCBI Taxonomy" id="2771432"/>
    <lineage>
        <taxon>Bacteria</taxon>
        <taxon>Bacillati</taxon>
        <taxon>Bacillota</taxon>
        <taxon>Bacilli</taxon>
        <taxon>Bacillales</taxon>
        <taxon>Thermoactinomycetaceae</taxon>
        <taxon>Polycladospora</taxon>
    </lineage>
</organism>
<feature type="domain" description="Nudix hydrolase" evidence="1">
    <location>
        <begin position="21"/>
        <end position="118"/>
    </location>
</feature>
<comment type="caution">
    <text evidence="2">The sequence shown here is derived from an EMBL/GenBank/DDBJ whole genome shotgun (WGS) entry which is preliminary data.</text>
</comment>
<protein>
    <submittedName>
        <fullName evidence="2">NUDIX domain-containing protein</fullName>
    </submittedName>
</protein>
<evidence type="ECO:0000313" key="3">
    <source>
        <dbReference type="Proteomes" id="UP000661691"/>
    </source>
</evidence>
<name>A0A926RTM7_9BACL</name>
<dbReference type="InterPro" id="IPR015797">
    <property type="entry name" value="NUDIX_hydrolase-like_dom_sf"/>
</dbReference>